<gene>
    <name evidence="1" type="ORF">NCTC11545_01707</name>
</gene>
<sequence>MIGSAYGINTMTQKLINTPQDYQEKEGQSLEIRLLEKYYDYLYKKKKTTSLNKTL</sequence>
<proteinExistence type="predicted"/>
<dbReference type="Proteomes" id="UP000250169">
    <property type="component" value="Unassembled WGS sequence"/>
</dbReference>
<dbReference type="AlphaFoldDB" id="A0A2X2SW59"/>
<dbReference type="EMBL" id="UAVS01000006">
    <property type="protein sequence ID" value="SQA94517.1"/>
    <property type="molecule type" value="Genomic_DNA"/>
</dbReference>
<evidence type="ECO:0000313" key="2">
    <source>
        <dbReference type="Proteomes" id="UP000250169"/>
    </source>
</evidence>
<organism evidence="1 2">
    <name type="scientific">Capnocytophaga ochracea</name>
    <dbReference type="NCBI Taxonomy" id="1018"/>
    <lineage>
        <taxon>Bacteria</taxon>
        <taxon>Pseudomonadati</taxon>
        <taxon>Bacteroidota</taxon>
        <taxon>Flavobacteriia</taxon>
        <taxon>Flavobacteriales</taxon>
        <taxon>Flavobacteriaceae</taxon>
        <taxon>Capnocytophaga</taxon>
    </lineage>
</organism>
<protein>
    <submittedName>
        <fullName evidence="1">Uncharacterized protein</fullName>
    </submittedName>
</protein>
<reference evidence="1 2" key="1">
    <citation type="submission" date="2018-06" db="EMBL/GenBank/DDBJ databases">
        <authorList>
            <consortium name="Pathogen Informatics"/>
            <person name="Doyle S."/>
        </authorList>
    </citation>
    <scope>NUCLEOTIDE SEQUENCE [LARGE SCALE GENOMIC DNA]</scope>
    <source>
        <strain evidence="1 2">NCTC11545</strain>
    </source>
</reference>
<evidence type="ECO:0000313" key="1">
    <source>
        <dbReference type="EMBL" id="SQA94517.1"/>
    </source>
</evidence>
<accession>A0A2X2SW59</accession>
<name>A0A2X2SW59_CAPOC</name>